<dbReference type="Proteomes" id="UP000670092">
    <property type="component" value="Unassembled WGS sequence"/>
</dbReference>
<dbReference type="EMBL" id="JAEVHI010000005">
    <property type="protein sequence ID" value="KAG5291009.1"/>
    <property type="molecule type" value="Genomic_DNA"/>
</dbReference>
<proteinExistence type="predicted"/>
<reference evidence="1 2" key="1">
    <citation type="submission" date="2021-01" db="EMBL/GenBank/DDBJ databases">
        <title>Chromosome-level genome assembly of a human fungal pathogen reveals clustering of transcriptionally co-regulated genes.</title>
        <authorList>
            <person name="Voorhies M."/>
            <person name="Cohen S."/>
            <person name="Shea T.P."/>
            <person name="Petrus S."/>
            <person name="Munoz J.F."/>
            <person name="Poplawski S."/>
            <person name="Goldman W.E."/>
            <person name="Michael T."/>
            <person name="Cuomo C.A."/>
            <person name="Sil A."/>
            <person name="Beyhan S."/>
        </authorList>
    </citation>
    <scope>NUCLEOTIDE SEQUENCE [LARGE SCALE GENOMIC DNA]</scope>
    <source>
        <strain evidence="1 2">G184AR</strain>
    </source>
</reference>
<comment type="caution">
    <text evidence="1">The sequence shown here is derived from an EMBL/GenBank/DDBJ whole genome shotgun (WGS) entry which is preliminary data.</text>
</comment>
<evidence type="ECO:0000313" key="1">
    <source>
        <dbReference type="EMBL" id="KAG5291009.1"/>
    </source>
</evidence>
<organism evidence="1 2">
    <name type="scientific">Ajellomyces capsulatus</name>
    <name type="common">Darling's disease fungus</name>
    <name type="synonym">Histoplasma capsulatum</name>
    <dbReference type="NCBI Taxonomy" id="5037"/>
    <lineage>
        <taxon>Eukaryota</taxon>
        <taxon>Fungi</taxon>
        <taxon>Dikarya</taxon>
        <taxon>Ascomycota</taxon>
        <taxon>Pezizomycotina</taxon>
        <taxon>Eurotiomycetes</taxon>
        <taxon>Eurotiomycetidae</taxon>
        <taxon>Onygenales</taxon>
        <taxon>Ajellomycetaceae</taxon>
        <taxon>Histoplasma</taxon>
    </lineage>
</organism>
<gene>
    <name evidence="1" type="ORF">I7I52_08202</name>
</gene>
<accession>A0A8H7YEN9</accession>
<dbReference type="AlphaFoldDB" id="A0A8H7YEN9"/>
<protein>
    <submittedName>
        <fullName evidence="1">Uncharacterized protein</fullName>
    </submittedName>
</protein>
<sequence length="64" mass="7034">MVGSLSLTPLNAMMSTSSVDLIPWTMSTIHTPPSTSRQRRVGRYPWPANTISFVFPLGWRGGKG</sequence>
<name>A0A8H7YEN9_AJECA</name>
<evidence type="ECO:0000313" key="2">
    <source>
        <dbReference type="Proteomes" id="UP000670092"/>
    </source>
</evidence>
<dbReference type="VEuPathDB" id="FungiDB:I7I52_08202"/>